<dbReference type="OrthoDB" id="9802897at2"/>
<dbReference type="AlphaFoldDB" id="A0A1W1VJD8"/>
<sequence>MSWTQHLKVGEADVYSLTDGQFRLDGGAMFGSVPKVLWERASPADALNRIRLRINPLLIRLGGHNILVETGFWDQGGAKFEAMYALDRDETVFRGLSDLSLSTEDIHLVVNTHLHFDHAGRNVTLTGEPTFPNARYVVQKQELEDARHTHERNRASYIPEYIEPLADAGLFDIVDGEHELLPGLSVLPLPGHNLGQQGVVLRSGGQTLVYVADLIPTLAHAPLPYIMGYDLYPVTTLETRKKYLPGWFEEGAVICTPHDSDSAFARLEEGKKGGWVLAAP</sequence>
<feature type="domain" description="Metallo-beta-lactamase" evidence="5">
    <location>
        <begin position="53"/>
        <end position="258"/>
    </location>
</feature>
<evidence type="ECO:0000256" key="3">
    <source>
        <dbReference type="ARBA" id="ARBA00022801"/>
    </source>
</evidence>
<accession>A0A1W1VJD8</accession>
<keyword evidence="3" id="KW-0378">Hydrolase</keyword>
<proteinExistence type="inferred from homology"/>
<keyword evidence="7" id="KW-1185">Reference proteome</keyword>
<evidence type="ECO:0000256" key="4">
    <source>
        <dbReference type="ARBA" id="ARBA00022833"/>
    </source>
</evidence>
<dbReference type="GO" id="GO:0046872">
    <property type="term" value="F:metal ion binding"/>
    <property type="evidence" value="ECO:0007669"/>
    <property type="project" value="UniProtKB-KW"/>
</dbReference>
<dbReference type="Proteomes" id="UP000192582">
    <property type="component" value="Unassembled WGS sequence"/>
</dbReference>
<dbReference type="Pfam" id="PF00753">
    <property type="entry name" value="Lactamase_B"/>
    <property type="match status" value="1"/>
</dbReference>
<evidence type="ECO:0000259" key="5">
    <source>
        <dbReference type="SMART" id="SM00849"/>
    </source>
</evidence>
<dbReference type="InterPro" id="IPR051013">
    <property type="entry name" value="MBL_superfamily_lactonases"/>
</dbReference>
<gene>
    <name evidence="6" type="ORF">SAMN00790413_01984</name>
</gene>
<dbReference type="InterPro" id="IPR001279">
    <property type="entry name" value="Metallo-B-lactamas"/>
</dbReference>
<protein>
    <submittedName>
        <fullName evidence="6">Glyoxylase, beta-lactamase superfamily II</fullName>
    </submittedName>
</protein>
<organism evidence="6 7">
    <name type="scientific">Deinococcus hopiensis KR-140</name>
    <dbReference type="NCBI Taxonomy" id="695939"/>
    <lineage>
        <taxon>Bacteria</taxon>
        <taxon>Thermotogati</taxon>
        <taxon>Deinococcota</taxon>
        <taxon>Deinococci</taxon>
        <taxon>Deinococcales</taxon>
        <taxon>Deinococcaceae</taxon>
        <taxon>Deinococcus</taxon>
    </lineage>
</organism>
<dbReference type="Gene3D" id="3.60.15.10">
    <property type="entry name" value="Ribonuclease Z/Hydroxyacylglutathione hydrolase-like"/>
    <property type="match status" value="1"/>
</dbReference>
<dbReference type="SUPFAM" id="SSF56281">
    <property type="entry name" value="Metallo-hydrolase/oxidoreductase"/>
    <property type="match status" value="1"/>
</dbReference>
<dbReference type="SMART" id="SM00849">
    <property type="entry name" value="Lactamase_B"/>
    <property type="match status" value="1"/>
</dbReference>
<name>A0A1W1VJD8_9DEIO</name>
<dbReference type="PANTHER" id="PTHR42978">
    <property type="entry name" value="QUORUM-QUENCHING LACTONASE YTNP-RELATED-RELATED"/>
    <property type="match status" value="1"/>
</dbReference>
<comment type="similarity">
    <text evidence="1">Belongs to the metallo-beta-lactamase superfamily.</text>
</comment>
<evidence type="ECO:0000313" key="7">
    <source>
        <dbReference type="Proteomes" id="UP000192582"/>
    </source>
</evidence>
<keyword evidence="4" id="KW-0862">Zinc</keyword>
<evidence type="ECO:0000256" key="2">
    <source>
        <dbReference type="ARBA" id="ARBA00022723"/>
    </source>
</evidence>
<evidence type="ECO:0000256" key="1">
    <source>
        <dbReference type="ARBA" id="ARBA00007749"/>
    </source>
</evidence>
<keyword evidence="2" id="KW-0479">Metal-binding</keyword>
<dbReference type="InterPro" id="IPR036866">
    <property type="entry name" value="RibonucZ/Hydroxyglut_hydro"/>
</dbReference>
<dbReference type="PANTHER" id="PTHR42978:SF6">
    <property type="entry name" value="QUORUM-QUENCHING LACTONASE YTNP-RELATED"/>
    <property type="match status" value="1"/>
</dbReference>
<reference evidence="6 7" key="1">
    <citation type="submission" date="2017-04" db="EMBL/GenBank/DDBJ databases">
        <authorList>
            <person name="Afonso C.L."/>
            <person name="Miller P.J."/>
            <person name="Scott M.A."/>
            <person name="Spackman E."/>
            <person name="Goraichik I."/>
            <person name="Dimitrov K.M."/>
            <person name="Suarez D.L."/>
            <person name="Swayne D.E."/>
        </authorList>
    </citation>
    <scope>NUCLEOTIDE SEQUENCE [LARGE SCALE GENOMIC DNA]</scope>
    <source>
        <strain evidence="6 7">KR-140</strain>
    </source>
</reference>
<dbReference type="EMBL" id="FWWU01000009">
    <property type="protein sequence ID" value="SMB93438.1"/>
    <property type="molecule type" value="Genomic_DNA"/>
</dbReference>
<evidence type="ECO:0000313" key="6">
    <source>
        <dbReference type="EMBL" id="SMB93438.1"/>
    </source>
</evidence>
<dbReference type="RefSeq" id="WP_084049339.1">
    <property type="nucleotide sequence ID" value="NZ_FWWU01000009.1"/>
</dbReference>
<dbReference type="GO" id="GO:0016787">
    <property type="term" value="F:hydrolase activity"/>
    <property type="evidence" value="ECO:0007669"/>
    <property type="project" value="UniProtKB-KW"/>
</dbReference>
<dbReference type="STRING" id="695939.SAMN00790413_01984"/>